<name>A0A2K2HEE2_9BACT</name>
<sequence length="489" mass="53041">MNKTVKILLALAMVALMAAPALALESKLSGFLNVRGIGNNFSATNNYIGTLTDNAKTQNLVDQRLRMKLDTKINDYLSFTYYLEVDMQWGDEQYSNAGRNDGGGIGGDTTNLETKNAYFDVKVPDSTSSFRVGLQGFADHSDYSFFAADMAGVKYKAKLGGADLTAGWFKLIDGDTYGNRTSLLPNIDDVTLWALQAEFKPNANFKFGGDYYYYQNEGSQAYATFLGTADIAAVLAFNGGGGDWTANRQDMNLHYFNGHAEYRLENVVLSGWLEFSTGTADSINNNTATTLTEDLDVQGFAGRLKAATNFGGLKLALAGTYFSGDDNLADGDADFIVNPLATESFAFATDGFMIFTPDIAWNSIGQYGFAMVDAAWAGYGLGSVVLTGAYTPEQMKNAYIKAGVGYFSSLEDKLAANDPRTDRAGTELGTEVYLRVGYRFAKKLDLSINGSYASLGDFYDNNGGGKAVNEATTDIDDPYEVYLKATLFF</sequence>
<protein>
    <recommendedName>
        <fullName evidence="4">Outer membrane protein (Porin)</fullName>
    </recommendedName>
</protein>
<keyword evidence="1" id="KW-0732">Signal</keyword>
<comment type="caution">
    <text evidence="2">The sequence shown here is derived from an EMBL/GenBank/DDBJ whole genome shotgun (WGS) entry which is preliminary data.</text>
</comment>
<feature type="chain" id="PRO_5014444090" description="Outer membrane protein (Porin)" evidence="1">
    <location>
        <begin position="24"/>
        <end position="489"/>
    </location>
</feature>
<dbReference type="RefSeq" id="WP_103113779.1">
    <property type="nucleotide sequence ID" value="NZ_PPFX01000001.1"/>
</dbReference>
<dbReference type="AlphaFoldDB" id="A0A2K2HEE2"/>
<proteinExistence type="predicted"/>
<evidence type="ECO:0000313" key="2">
    <source>
        <dbReference type="EMBL" id="PNU21664.1"/>
    </source>
</evidence>
<organism evidence="2 3">
    <name type="scientific">Geothermobacter hydrogeniphilus</name>
    <dbReference type="NCBI Taxonomy" id="1969733"/>
    <lineage>
        <taxon>Bacteria</taxon>
        <taxon>Pseudomonadati</taxon>
        <taxon>Thermodesulfobacteriota</taxon>
        <taxon>Desulfuromonadia</taxon>
        <taxon>Desulfuromonadales</taxon>
        <taxon>Geothermobacteraceae</taxon>
        <taxon>Geothermobacter</taxon>
    </lineage>
</organism>
<dbReference type="Proteomes" id="UP000236340">
    <property type="component" value="Unassembled WGS sequence"/>
</dbReference>
<reference evidence="2 3" key="1">
    <citation type="journal article" date="2018" name="Genome Announc.">
        <title>Genome Sequence of Geothermobacter sp. HR-1 Iron Reducer from the Loihi Seamount.</title>
        <authorList>
            <person name="Smith H."/>
            <person name="Abuyen K."/>
            <person name="Tremblay J."/>
            <person name="Savalia P."/>
            <person name="Perez-Rodriguez I."/>
            <person name="Emerson D."/>
            <person name="Tully B."/>
            <person name="Amend J."/>
        </authorList>
    </citation>
    <scope>NUCLEOTIDE SEQUENCE [LARGE SCALE GENOMIC DNA]</scope>
    <source>
        <strain evidence="2 3">HR-1</strain>
    </source>
</reference>
<gene>
    <name evidence="2" type="ORF">C2E25_00075</name>
</gene>
<accession>A0A2K2HEE2</accession>
<feature type="signal peptide" evidence="1">
    <location>
        <begin position="1"/>
        <end position="23"/>
    </location>
</feature>
<evidence type="ECO:0000256" key="1">
    <source>
        <dbReference type="SAM" id="SignalP"/>
    </source>
</evidence>
<dbReference type="EMBL" id="PPFX01000001">
    <property type="protein sequence ID" value="PNU21664.1"/>
    <property type="molecule type" value="Genomic_DNA"/>
</dbReference>
<dbReference type="OrthoDB" id="5416951at2"/>
<evidence type="ECO:0000313" key="3">
    <source>
        <dbReference type="Proteomes" id="UP000236340"/>
    </source>
</evidence>
<evidence type="ECO:0008006" key="4">
    <source>
        <dbReference type="Google" id="ProtNLM"/>
    </source>
</evidence>